<accession>A0ABT8LFP8</accession>
<keyword evidence="1" id="KW-0472">Membrane</keyword>
<evidence type="ECO:0000313" key="3">
    <source>
        <dbReference type="Proteomes" id="UP001172083"/>
    </source>
</evidence>
<proteinExistence type="predicted"/>
<evidence type="ECO:0000256" key="1">
    <source>
        <dbReference type="SAM" id="Phobius"/>
    </source>
</evidence>
<sequence>MNQIVIRFINGSVLGFFVARFIALTLMIVEKAFSIDSSDYINFIGSSRWAGIMLGVVVGT</sequence>
<name>A0ABT8LFP8_9BACT</name>
<dbReference type="RefSeq" id="WP_346760457.1">
    <property type="nucleotide sequence ID" value="NZ_JAUJEB010000006.1"/>
</dbReference>
<feature type="transmembrane region" description="Helical" evidence="1">
    <location>
        <begin position="6"/>
        <end position="28"/>
    </location>
</feature>
<organism evidence="2 3">
    <name type="scientific">Agaribacillus aureus</name>
    <dbReference type="NCBI Taxonomy" id="3051825"/>
    <lineage>
        <taxon>Bacteria</taxon>
        <taxon>Pseudomonadati</taxon>
        <taxon>Bacteroidota</taxon>
        <taxon>Cytophagia</taxon>
        <taxon>Cytophagales</taxon>
        <taxon>Splendidivirgaceae</taxon>
        <taxon>Agaribacillus</taxon>
    </lineage>
</organism>
<comment type="caution">
    <text evidence="2">The sequence shown here is derived from an EMBL/GenBank/DDBJ whole genome shotgun (WGS) entry which is preliminary data.</text>
</comment>
<dbReference type="Proteomes" id="UP001172083">
    <property type="component" value="Unassembled WGS sequence"/>
</dbReference>
<evidence type="ECO:0000313" key="2">
    <source>
        <dbReference type="EMBL" id="MDN5215118.1"/>
    </source>
</evidence>
<keyword evidence="3" id="KW-1185">Reference proteome</keyword>
<reference evidence="2" key="1">
    <citation type="submission" date="2023-06" db="EMBL/GenBank/DDBJ databases">
        <title>Genomic of Agaribacillus aureum.</title>
        <authorList>
            <person name="Wang G."/>
        </authorList>
    </citation>
    <scope>NUCLEOTIDE SEQUENCE</scope>
    <source>
        <strain evidence="2">BMA12</strain>
    </source>
</reference>
<protein>
    <submittedName>
        <fullName evidence="2">Uncharacterized protein</fullName>
    </submittedName>
</protein>
<gene>
    <name evidence="2" type="ORF">QQ020_23760</name>
</gene>
<dbReference type="EMBL" id="JAUJEB010000006">
    <property type="protein sequence ID" value="MDN5215118.1"/>
    <property type="molecule type" value="Genomic_DNA"/>
</dbReference>
<keyword evidence="1" id="KW-1133">Transmembrane helix</keyword>
<keyword evidence="1" id="KW-0812">Transmembrane</keyword>